<sequence length="66" mass="7470">MSISTLHPAVDPLLLILCIQSNRRRICVWFECCIPHKYRMPVSSVSTSRKFTSSAARTQSFAISRA</sequence>
<evidence type="ECO:0000313" key="1">
    <source>
        <dbReference type="EMBL" id="GMT03223.1"/>
    </source>
</evidence>
<comment type="caution">
    <text evidence="1">The sequence shown here is derived from an EMBL/GenBank/DDBJ whole genome shotgun (WGS) entry which is preliminary data.</text>
</comment>
<dbReference type="EMBL" id="BTSX01000006">
    <property type="protein sequence ID" value="GMT03223.1"/>
    <property type="molecule type" value="Genomic_DNA"/>
</dbReference>
<accession>A0AAV5U9U2</accession>
<dbReference type="AlphaFoldDB" id="A0AAV5U9U2"/>
<keyword evidence="2" id="KW-1185">Reference proteome</keyword>
<proteinExistence type="predicted"/>
<reference evidence="1" key="1">
    <citation type="submission" date="2023-10" db="EMBL/GenBank/DDBJ databases">
        <title>Genome assembly of Pristionchus species.</title>
        <authorList>
            <person name="Yoshida K."/>
            <person name="Sommer R.J."/>
        </authorList>
    </citation>
    <scope>NUCLEOTIDE SEQUENCE</scope>
    <source>
        <strain evidence="1">RS0144</strain>
    </source>
</reference>
<protein>
    <submittedName>
        <fullName evidence="1">Uncharacterized protein</fullName>
    </submittedName>
</protein>
<gene>
    <name evidence="1" type="ORF">PENTCL1PPCAC_25397</name>
</gene>
<organism evidence="1 2">
    <name type="scientific">Pristionchus entomophagus</name>
    <dbReference type="NCBI Taxonomy" id="358040"/>
    <lineage>
        <taxon>Eukaryota</taxon>
        <taxon>Metazoa</taxon>
        <taxon>Ecdysozoa</taxon>
        <taxon>Nematoda</taxon>
        <taxon>Chromadorea</taxon>
        <taxon>Rhabditida</taxon>
        <taxon>Rhabditina</taxon>
        <taxon>Diplogasteromorpha</taxon>
        <taxon>Diplogasteroidea</taxon>
        <taxon>Neodiplogasteridae</taxon>
        <taxon>Pristionchus</taxon>
    </lineage>
</organism>
<evidence type="ECO:0000313" key="2">
    <source>
        <dbReference type="Proteomes" id="UP001432027"/>
    </source>
</evidence>
<name>A0AAV5U9U2_9BILA</name>
<dbReference type="Proteomes" id="UP001432027">
    <property type="component" value="Unassembled WGS sequence"/>
</dbReference>